<evidence type="ECO:0000256" key="1">
    <source>
        <dbReference type="SAM" id="MobiDB-lite"/>
    </source>
</evidence>
<reference evidence="3" key="3">
    <citation type="journal article" date="2019" name="Genes (Basel)">
        <title>Halobacterium salinarum virus ChaoS9, a Novel Halovirus Related to PhiH1 and PhiCh1.</title>
        <authorList>
            <person name="Dyall-Smith M."/>
            <person name="Palm P."/>
            <person name="Wanner G."/>
            <person name="Witte A."/>
            <person name="Oesterhelt D."/>
            <person name="Pfeiffer F."/>
        </authorList>
    </citation>
    <scope>NUCLEOTIDE SEQUENCE [LARGE SCALE GENOMIC DNA]</scope>
</reference>
<dbReference type="Proteomes" id="UP000293038">
    <property type="component" value="Segment"/>
</dbReference>
<reference evidence="2 3" key="1">
    <citation type="journal article" date="1997" name="Mol. Microbiol.">
        <title>Characterization of Natronobacterium magadii phage phi Ch1, a unique archaeal phage containing DNA and RNA.</title>
        <authorList>
            <person name="Witte A."/>
            <person name="Baranyi U."/>
            <person name="Klein R."/>
            <person name="Sulzner M."/>
            <person name="Luo C."/>
            <person name="Wanner G."/>
            <person name="Kruger D.H."/>
            <person name="Lubitz W."/>
        </authorList>
    </citation>
    <scope>NUCLEOTIDE SEQUENCE [LARGE SCALE GENOMIC DNA]</scope>
</reference>
<accession>A0A481W3X0</accession>
<sequence>MKTDGRSPFTHGMEIEQFPGPLPSDVRSYTMNNNRGSLDGWHNDASGPRETSIGAYKNCKTILNRFYKDTRDEDITWDWHGANNGAGAGSHVHLCVAGDVFDDEITAWTISYNTVAEIFPFLAPYFCHDWENGFREGTTYRRSELNVEHWADGQTTRLSQDSVRDRVANPRSYRREYSSVTFNPAQASGKPLTIELRANDAHPAMALNGLLTLRRVTGRAIEAGWSPKLENHRRTLERVYEKIYQRATDVGLMTAMQEPIEGGITFQEGRGIPGVDQREFESAWDVLRAIQVAYPQTPNTWRCRAYNLVRAGRDEYSPANNVDALWNIDAEQGEFRWTNGPRDHTSTADTAEEEA</sequence>
<reference evidence="2 3" key="2">
    <citation type="journal article" date="2002" name="Mol. Microbiol.">
        <title>Natrialba magadii virus phiCh1: first complete nucleotide sequence and functional organization of a virus infecting a haloalkaliphilic archaeon.</title>
        <authorList>
            <person name="Klein R."/>
            <person name="Baranyi U."/>
            <person name="Rossler N."/>
            <person name="Greineder B."/>
            <person name="Scholz H."/>
            <person name="Witte A."/>
        </authorList>
    </citation>
    <scope>NUCLEOTIDE SEQUENCE [LARGE SCALE GENOMIC DNA]</scope>
</reference>
<evidence type="ECO:0000313" key="3">
    <source>
        <dbReference type="Proteomes" id="UP000293038"/>
    </source>
</evidence>
<gene>
    <name evidence="2" type="ORF">PhiCh1_200</name>
</gene>
<proteinExistence type="predicted"/>
<dbReference type="EMBL" id="MK450543">
    <property type="protein sequence ID" value="QBJ01222.1"/>
    <property type="molecule type" value="Genomic_DNA"/>
</dbReference>
<feature type="region of interest" description="Disordered" evidence="1">
    <location>
        <begin position="336"/>
        <end position="355"/>
    </location>
</feature>
<keyword evidence="3" id="KW-1185">Reference proteome</keyword>
<evidence type="ECO:0000313" key="2">
    <source>
        <dbReference type="EMBL" id="QBJ01222.1"/>
    </source>
</evidence>
<organism evidence="2 3">
    <name type="scientific">Natrialba phage PhiCh1</name>
    <dbReference type="NCBI Taxonomy" id="114777"/>
    <lineage>
        <taxon>Viruses</taxon>
        <taxon>Duplodnaviria</taxon>
        <taxon>Heunggongvirae</taxon>
        <taxon>Uroviricota</taxon>
        <taxon>Caudoviricetes</taxon>
        <taxon>Vertoviridae</taxon>
        <taxon>Myohalovirus</taxon>
        <taxon>Myohalovirus alkaliphilum</taxon>
        <taxon>Myohalovirus phiCh1</taxon>
    </lineage>
</organism>
<name>A0A481W3X0_9CAUD</name>
<feature type="region of interest" description="Disordered" evidence="1">
    <location>
        <begin position="1"/>
        <end position="25"/>
    </location>
</feature>
<protein>
    <submittedName>
        <fullName evidence="2">Uncharacterized protein</fullName>
    </submittedName>
</protein>